<keyword evidence="3" id="KW-0804">Transcription</keyword>
<dbReference type="Proteomes" id="UP000664369">
    <property type="component" value="Unassembled WGS sequence"/>
</dbReference>
<sequence>MQVLSLHHASQLSDALAALYAQPDPATLFDRLAAALQGLFGAEAVCFDLFDQQGGARFLGAWPQHLFTEEKLAETGPLLSQHPLFSELIVKQSVVPLRTSDFVTVAQFARTDLYNHLYRASALTHHLMLAVPVPGQGLVTGALFRRRRDFTDGERILLGFVRPHVAGLLRLSQLPRRQAAPDPAAVQVHFGLTPREAEIVHQLALGRTDKEIGHWCRISPRTVQNHLQSIYAKLGVDNRTAACLRVVAGN</sequence>
<evidence type="ECO:0000313" key="6">
    <source>
        <dbReference type="Proteomes" id="UP000664369"/>
    </source>
</evidence>
<reference evidence="5 6" key="1">
    <citation type="submission" date="2021-03" db="EMBL/GenBank/DDBJ databases">
        <authorList>
            <person name="Kim M.K."/>
        </authorList>
    </citation>
    <scope>NUCLEOTIDE SEQUENCE [LARGE SCALE GENOMIC DNA]</scope>
    <source>
        <strain evidence="5 6">BT442</strain>
    </source>
</reference>
<comment type="caution">
    <text evidence="5">The sequence shown here is derived from an EMBL/GenBank/DDBJ whole genome shotgun (WGS) entry which is preliminary data.</text>
</comment>
<dbReference type="InterPro" id="IPR016032">
    <property type="entry name" value="Sig_transdc_resp-reg_C-effctor"/>
</dbReference>
<name>A0ABS3QA45_9BACT</name>
<dbReference type="SUPFAM" id="SSF46894">
    <property type="entry name" value="C-terminal effector domain of the bipartite response regulators"/>
    <property type="match status" value="1"/>
</dbReference>
<dbReference type="InterPro" id="IPR036388">
    <property type="entry name" value="WH-like_DNA-bd_sf"/>
</dbReference>
<evidence type="ECO:0000256" key="1">
    <source>
        <dbReference type="ARBA" id="ARBA00023015"/>
    </source>
</evidence>
<dbReference type="Gene3D" id="3.30.450.40">
    <property type="match status" value="1"/>
</dbReference>
<accession>A0ABS3QA45</accession>
<dbReference type="CDD" id="cd06170">
    <property type="entry name" value="LuxR_C_like"/>
    <property type="match status" value="1"/>
</dbReference>
<dbReference type="Gene3D" id="1.10.10.10">
    <property type="entry name" value="Winged helix-like DNA-binding domain superfamily/Winged helix DNA-binding domain"/>
    <property type="match status" value="1"/>
</dbReference>
<organism evidence="5 6">
    <name type="scientific">Hymenobacter negativus</name>
    <dbReference type="NCBI Taxonomy" id="2795026"/>
    <lineage>
        <taxon>Bacteria</taxon>
        <taxon>Pseudomonadati</taxon>
        <taxon>Bacteroidota</taxon>
        <taxon>Cytophagia</taxon>
        <taxon>Cytophagales</taxon>
        <taxon>Hymenobacteraceae</taxon>
        <taxon>Hymenobacter</taxon>
    </lineage>
</organism>
<proteinExistence type="predicted"/>
<dbReference type="Pfam" id="PF00196">
    <property type="entry name" value="GerE"/>
    <property type="match status" value="1"/>
</dbReference>
<evidence type="ECO:0000256" key="3">
    <source>
        <dbReference type="ARBA" id="ARBA00023163"/>
    </source>
</evidence>
<keyword evidence="1" id="KW-0805">Transcription regulation</keyword>
<gene>
    <name evidence="5" type="ORF">J4E00_03555</name>
</gene>
<evidence type="ECO:0000259" key="4">
    <source>
        <dbReference type="PROSITE" id="PS50043"/>
    </source>
</evidence>
<evidence type="ECO:0000256" key="2">
    <source>
        <dbReference type="ARBA" id="ARBA00023125"/>
    </source>
</evidence>
<dbReference type="RefSeq" id="WP_208173629.1">
    <property type="nucleotide sequence ID" value="NZ_JAGETZ010000001.1"/>
</dbReference>
<dbReference type="PANTHER" id="PTHR44688">
    <property type="entry name" value="DNA-BINDING TRANSCRIPTIONAL ACTIVATOR DEVR_DOSR"/>
    <property type="match status" value="1"/>
</dbReference>
<dbReference type="InterPro" id="IPR029016">
    <property type="entry name" value="GAF-like_dom_sf"/>
</dbReference>
<dbReference type="EMBL" id="JAGETZ010000001">
    <property type="protein sequence ID" value="MBO2008111.1"/>
    <property type="molecule type" value="Genomic_DNA"/>
</dbReference>
<dbReference type="InterPro" id="IPR000792">
    <property type="entry name" value="Tscrpt_reg_LuxR_C"/>
</dbReference>
<dbReference type="SUPFAM" id="SSF55781">
    <property type="entry name" value="GAF domain-like"/>
    <property type="match status" value="1"/>
</dbReference>
<evidence type="ECO:0000313" key="5">
    <source>
        <dbReference type="EMBL" id="MBO2008111.1"/>
    </source>
</evidence>
<dbReference type="PRINTS" id="PR00038">
    <property type="entry name" value="HTHLUXR"/>
</dbReference>
<dbReference type="PANTHER" id="PTHR44688:SF16">
    <property type="entry name" value="DNA-BINDING TRANSCRIPTIONAL ACTIVATOR DEVR_DOSR"/>
    <property type="match status" value="1"/>
</dbReference>
<dbReference type="SMART" id="SM00421">
    <property type="entry name" value="HTH_LUXR"/>
    <property type="match status" value="1"/>
</dbReference>
<feature type="domain" description="HTH luxR-type" evidence="4">
    <location>
        <begin position="185"/>
        <end position="250"/>
    </location>
</feature>
<keyword evidence="6" id="KW-1185">Reference proteome</keyword>
<keyword evidence="2" id="KW-0238">DNA-binding</keyword>
<dbReference type="PROSITE" id="PS50043">
    <property type="entry name" value="HTH_LUXR_2"/>
    <property type="match status" value="1"/>
</dbReference>
<protein>
    <submittedName>
        <fullName evidence="5">Response regulator transcription factor</fullName>
    </submittedName>
</protein>